<sequence>MPADPLDPALHASLRHWEPVAHTGAPAIIDCGWGRLLLGQTFADPPALVAALADEGTRQRDVAMYVRDPHVVVALAPQQLFLDPSHTYRLPLQGPDASSLPRPKPRRGWSVRAARPEDADAIARILQRRGMVPPKAGFLAALSANSPVQVLVAEDPELHAGHPVVGVVTGVDHVAACGDPEGGSSLWSLAVDPQCLRHGVGLSLTLELAQRFRTRGRRYLDLSVMHDNVEAIRLYEKVGFRRVPVYCVKNRNPINERLYVGPERDEGLNVYAQIIVDEARRRGIQAEVVDADGGCFRLSLGGRSVACRESLSALTSGFAMSLCDDKRLTRRVLAAGGVRTPDQIEAGDDSTLKDFLARHPRVVVKPARGEQGRGITVDVSGLDAVQAAIADAKQHGDVVILEEFVPGEDLRIVVIDHRVVAAATRRPAQVVGDGRSDLRTLITQQSKRRAAATQGESRIPLDAETERCIAAAGLTLDSVLPEGEALAVRKTANLHTGGTIHDVTDRLHPSLRAVAEQASRLLEIPVVGFDFIVPDLDGEDYAVIEANERPGLANHEPQPTVERFVDLLFPQTRATAAEATTA</sequence>
<dbReference type="InterPro" id="IPR016181">
    <property type="entry name" value="Acyl_CoA_acyltransferase"/>
</dbReference>
<dbReference type="InterPro" id="IPR011761">
    <property type="entry name" value="ATP-grasp"/>
</dbReference>
<dbReference type="EMBL" id="SACT01000004">
    <property type="protein sequence ID" value="RVT50964.1"/>
    <property type="molecule type" value="Genomic_DNA"/>
</dbReference>
<accession>A0A3S2WU45</accession>
<evidence type="ECO:0000259" key="3">
    <source>
        <dbReference type="PROSITE" id="PS51186"/>
    </source>
</evidence>
<dbReference type="OrthoDB" id="336415at2"/>
<dbReference type="Gene3D" id="3.30.470.20">
    <property type="entry name" value="ATP-grasp fold, B domain"/>
    <property type="match status" value="2"/>
</dbReference>
<evidence type="ECO:0000256" key="1">
    <source>
        <dbReference type="PROSITE-ProRule" id="PRU00409"/>
    </source>
</evidence>
<dbReference type="InterPro" id="IPR017534">
    <property type="entry name" value="GNAT-acetyltransferase"/>
</dbReference>
<dbReference type="PROSITE" id="PS51186">
    <property type="entry name" value="GNAT"/>
    <property type="match status" value="1"/>
</dbReference>
<organism evidence="4 5">
    <name type="scientific">Rubrivivax albus</name>
    <dbReference type="NCBI Taxonomy" id="2499835"/>
    <lineage>
        <taxon>Bacteria</taxon>
        <taxon>Pseudomonadati</taxon>
        <taxon>Pseudomonadota</taxon>
        <taxon>Betaproteobacteria</taxon>
        <taxon>Burkholderiales</taxon>
        <taxon>Sphaerotilaceae</taxon>
        <taxon>Rubrivivax</taxon>
    </lineage>
</organism>
<dbReference type="Gene3D" id="3.40.630.30">
    <property type="match status" value="1"/>
</dbReference>
<dbReference type="GO" id="GO:0004363">
    <property type="term" value="F:glutathione synthase activity"/>
    <property type="evidence" value="ECO:0007669"/>
    <property type="project" value="InterPro"/>
</dbReference>
<dbReference type="InterPro" id="IPR004218">
    <property type="entry name" value="GSHS_ATP-bd"/>
</dbReference>
<keyword evidence="1" id="KW-0547">Nucleotide-binding</keyword>
<dbReference type="Pfam" id="PF02955">
    <property type="entry name" value="GSH-S_ATP"/>
    <property type="match status" value="1"/>
</dbReference>
<dbReference type="AlphaFoldDB" id="A0A3S2WU45"/>
<feature type="domain" description="ATP-grasp" evidence="2">
    <location>
        <begin position="330"/>
        <end position="576"/>
    </location>
</feature>
<evidence type="ECO:0000313" key="5">
    <source>
        <dbReference type="Proteomes" id="UP000288178"/>
    </source>
</evidence>
<proteinExistence type="predicted"/>
<dbReference type="GO" id="GO:0005737">
    <property type="term" value="C:cytoplasm"/>
    <property type="evidence" value="ECO:0007669"/>
    <property type="project" value="TreeGrafter"/>
</dbReference>
<protein>
    <submittedName>
        <fullName evidence="4">N-acetylglutaminylglutamine synthetase</fullName>
    </submittedName>
</protein>
<dbReference type="PANTHER" id="PTHR21621">
    <property type="entry name" value="RIBOSOMAL PROTEIN S6 MODIFICATION PROTEIN"/>
    <property type="match status" value="1"/>
</dbReference>
<dbReference type="Proteomes" id="UP000288178">
    <property type="component" value="Unassembled WGS sequence"/>
</dbReference>
<dbReference type="PANTHER" id="PTHR21621:SF0">
    <property type="entry name" value="BETA-CITRYLGLUTAMATE SYNTHASE B-RELATED"/>
    <property type="match status" value="1"/>
</dbReference>
<dbReference type="GO" id="GO:0005524">
    <property type="term" value="F:ATP binding"/>
    <property type="evidence" value="ECO:0007669"/>
    <property type="project" value="UniProtKB-UniRule"/>
</dbReference>
<dbReference type="InterPro" id="IPR000182">
    <property type="entry name" value="GNAT_dom"/>
</dbReference>
<dbReference type="SUPFAM" id="SSF55729">
    <property type="entry name" value="Acyl-CoA N-acyltransferases (Nat)"/>
    <property type="match status" value="1"/>
</dbReference>
<dbReference type="GO" id="GO:0009432">
    <property type="term" value="P:SOS response"/>
    <property type="evidence" value="ECO:0007669"/>
    <property type="project" value="TreeGrafter"/>
</dbReference>
<name>A0A3S2WU45_9BURK</name>
<dbReference type="GO" id="GO:0046872">
    <property type="term" value="F:metal ion binding"/>
    <property type="evidence" value="ECO:0007669"/>
    <property type="project" value="InterPro"/>
</dbReference>
<dbReference type="GO" id="GO:0018169">
    <property type="term" value="F:ribosomal S6-glutamic acid ligase activity"/>
    <property type="evidence" value="ECO:0007669"/>
    <property type="project" value="TreeGrafter"/>
</dbReference>
<dbReference type="PROSITE" id="PS50975">
    <property type="entry name" value="ATP_GRASP"/>
    <property type="match status" value="1"/>
</dbReference>
<evidence type="ECO:0000259" key="2">
    <source>
        <dbReference type="PROSITE" id="PS50975"/>
    </source>
</evidence>
<keyword evidence="5" id="KW-1185">Reference proteome</keyword>
<dbReference type="RefSeq" id="WP_128198990.1">
    <property type="nucleotide sequence ID" value="NZ_SACT01000004.1"/>
</dbReference>
<evidence type="ECO:0000313" key="4">
    <source>
        <dbReference type="EMBL" id="RVT50964.1"/>
    </source>
</evidence>
<dbReference type="SUPFAM" id="SSF56059">
    <property type="entry name" value="Glutathione synthetase ATP-binding domain-like"/>
    <property type="match status" value="1"/>
</dbReference>
<keyword evidence="1" id="KW-0067">ATP-binding</keyword>
<dbReference type="NCBIfam" id="TIGR03103">
    <property type="entry name" value="trio_acet_GNAT"/>
    <property type="match status" value="1"/>
</dbReference>
<dbReference type="Pfam" id="PF00583">
    <property type="entry name" value="Acetyltransf_1"/>
    <property type="match status" value="1"/>
</dbReference>
<comment type="caution">
    <text evidence="4">The sequence shown here is derived from an EMBL/GenBank/DDBJ whole genome shotgun (WGS) entry which is preliminary data.</text>
</comment>
<dbReference type="GO" id="GO:0016747">
    <property type="term" value="F:acyltransferase activity, transferring groups other than amino-acyl groups"/>
    <property type="evidence" value="ECO:0007669"/>
    <property type="project" value="InterPro"/>
</dbReference>
<gene>
    <name evidence="4" type="primary">ngg</name>
    <name evidence="4" type="ORF">ENE75_14310</name>
</gene>
<reference evidence="4 5" key="1">
    <citation type="submission" date="2019-01" db="EMBL/GenBank/DDBJ databases">
        <authorList>
            <person name="Chen W.-M."/>
        </authorList>
    </citation>
    <scope>NUCLEOTIDE SEQUENCE [LARGE SCALE GENOMIC DNA]</scope>
    <source>
        <strain evidence="4 5">ICH-3</strain>
    </source>
</reference>
<feature type="domain" description="N-acetyltransferase" evidence="3">
    <location>
        <begin position="109"/>
        <end position="261"/>
    </location>
</feature>